<comment type="caution">
    <text evidence="2">The sequence shown here is derived from an EMBL/GenBank/DDBJ whole genome shotgun (WGS) entry which is preliminary data.</text>
</comment>
<keyword evidence="1" id="KW-0812">Transmembrane</keyword>
<protein>
    <submittedName>
        <fullName evidence="2">Uncharacterized protein</fullName>
    </submittedName>
</protein>
<feature type="transmembrane region" description="Helical" evidence="1">
    <location>
        <begin position="7"/>
        <end position="23"/>
    </location>
</feature>
<keyword evidence="1" id="KW-0472">Membrane</keyword>
<keyword evidence="3" id="KW-1185">Reference proteome</keyword>
<feature type="transmembrane region" description="Helical" evidence="1">
    <location>
        <begin position="29"/>
        <end position="49"/>
    </location>
</feature>
<dbReference type="RefSeq" id="WP_131475012.1">
    <property type="nucleotide sequence ID" value="NZ_SJPE01000002.1"/>
</dbReference>
<evidence type="ECO:0000256" key="1">
    <source>
        <dbReference type="SAM" id="Phobius"/>
    </source>
</evidence>
<dbReference type="Proteomes" id="UP000293300">
    <property type="component" value="Unassembled WGS sequence"/>
</dbReference>
<accession>A0A4Q9Z2X5</accession>
<keyword evidence="1" id="KW-1133">Transmembrane helix</keyword>
<sequence length="83" mass="9312">MKNLNKKLIIAVIIELTVLVSSLILNSSYFLLCILAVSLTNSIAIILLLKHKPKYYRFAIVGLFLFSLLPVLLALYLVNQIHG</sequence>
<evidence type="ECO:0000313" key="3">
    <source>
        <dbReference type="Proteomes" id="UP000293300"/>
    </source>
</evidence>
<name>A0A4Q9Z2X5_9FLAO</name>
<gene>
    <name evidence="2" type="ORF">EZL74_02480</name>
</gene>
<organism evidence="2 3">
    <name type="scientific">Flavobacterium silvisoli</name>
    <dbReference type="NCBI Taxonomy" id="2529433"/>
    <lineage>
        <taxon>Bacteria</taxon>
        <taxon>Pseudomonadati</taxon>
        <taxon>Bacteroidota</taxon>
        <taxon>Flavobacteriia</taxon>
        <taxon>Flavobacteriales</taxon>
        <taxon>Flavobacteriaceae</taxon>
        <taxon>Flavobacterium</taxon>
    </lineage>
</organism>
<proteinExistence type="predicted"/>
<reference evidence="2 3" key="1">
    <citation type="submission" date="2019-02" db="EMBL/GenBank/DDBJ databases">
        <title>Flavobacterium sp. RD-2-33 isolated from forest soil.</title>
        <authorList>
            <person name="Chaudhary D.K."/>
        </authorList>
    </citation>
    <scope>NUCLEOTIDE SEQUENCE [LARGE SCALE GENOMIC DNA]</scope>
    <source>
        <strain evidence="2 3">RD-2-33</strain>
    </source>
</reference>
<feature type="transmembrane region" description="Helical" evidence="1">
    <location>
        <begin position="56"/>
        <end position="78"/>
    </location>
</feature>
<evidence type="ECO:0000313" key="2">
    <source>
        <dbReference type="EMBL" id="TBX70560.1"/>
    </source>
</evidence>
<dbReference type="EMBL" id="SJPE01000002">
    <property type="protein sequence ID" value="TBX70560.1"/>
    <property type="molecule type" value="Genomic_DNA"/>
</dbReference>
<dbReference type="AlphaFoldDB" id="A0A4Q9Z2X5"/>